<reference evidence="1 2" key="1">
    <citation type="submission" date="2018-08" db="EMBL/GenBank/DDBJ databases">
        <title>Genomic investigation of the strawberry pathogen Phytophthora fragariae indicates pathogenicity is determined by transcriptional variation in three key races.</title>
        <authorList>
            <person name="Adams T.M."/>
            <person name="Armitage A.D."/>
            <person name="Sobczyk M.K."/>
            <person name="Bates H.J."/>
            <person name="Dunwell J.M."/>
            <person name="Nellist C.F."/>
            <person name="Harrison R.J."/>
        </authorList>
    </citation>
    <scope>NUCLEOTIDE SEQUENCE [LARGE SCALE GENOMIC DNA]</scope>
    <source>
        <strain evidence="1 2">NOV-71</strain>
    </source>
</reference>
<sequence length="38" mass="4679">MLDNFQVPHNHTEMKEFLQSYKYHRRDGGRDSLEYHAQ</sequence>
<evidence type="ECO:0000313" key="2">
    <source>
        <dbReference type="Proteomes" id="UP000441208"/>
    </source>
</evidence>
<protein>
    <submittedName>
        <fullName evidence="1">Uncharacterized protein</fullName>
    </submittedName>
</protein>
<dbReference type="Proteomes" id="UP000441208">
    <property type="component" value="Unassembled WGS sequence"/>
</dbReference>
<dbReference type="AlphaFoldDB" id="A0A6A3QM22"/>
<dbReference type="EMBL" id="QXFZ01002332">
    <property type="protein sequence ID" value="KAE9078198.1"/>
    <property type="molecule type" value="Genomic_DNA"/>
</dbReference>
<name>A0A6A3QM22_9STRA</name>
<organism evidence="1 2">
    <name type="scientific">Phytophthora fragariae</name>
    <dbReference type="NCBI Taxonomy" id="53985"/>
    <lineage>
        <taxon>Eukaryota</taxon>
        <taxon>Sar</taxon>
        <taxon>Stramenopiles</taxon>
        <taxon>Oomycota</taxon>
        <taxon>Peronosporomycetes</taxon>
        <taxon>Peronosporales</taxon>
        <taxon>Peronosporaceae</taxon>
        <taxon>Phytophthora</taxon>
    </lineage>
</organism>
<evidence type="ECO:0000313" key="1">
    <source>
        <dbReference type="EMBL" id="KAE9078198.1"/>
    </source>
</evidence>
<accession>A0A6A3QM22</accession>
<gene>
    <name evidence="1" type="ORF">PF007_g23957</name>
</gene>
<comment type="caution">
    <text evidence="1">The sequence shown here is derived from an EMBL/GenBank/DDBJ whole genome shotgun (WGS) entry which is preliminary data.</text>
</comment>
<proteinExistence type="predicted"/>